<protein>
    <recommendedName>
        <fullName evidence="1">Amine oxidase</fullName>
        <ecNumber evidence="1">1.4.3.-</ecNumber>
    </recommendedName>
</protein>
<dbReference type="PROSITE" id="PS01165">
    <property type="entry name" value="COPPER_AMINE_OXID_2"/>
    <property type="match status" value="1"/>
</dbReference>
<comment type="similarity">
    <text evidence="1">Belongs to the copper/topaquinone oxidase family.</text>
</comment>
<dbReference type="EC" id="1.4.3.-" evidence="1"/>
<keyword evidence="1" id="KW-0186">Copper</keyword>
<sequence length="264" mass="30575">MELGGSHHRPPQISLSSPPPLFHCPHPSILLSGAENSFETTDLKYENISNPWSPGDFIVQSRLDRRLRTSEKAAAFRFGESLPRYLMFMNPNKKNKWDHYRSYRIQYNSHAHSVLPRKWDAERGIAWSRYSLAVTRHKDWELASNSMYIQNDPWDPVTYFENFIRNNEDIVNKDLVAWVTVGFLHIPHSEDIPNTSTPGNSVGFFLRPFNFFDEDPSVASRSTVIARPTDKTFSKVTIKRWTPDVVGQCVSDKPFRYNGTYFSD</sequence>
<reference evidence="3" key="1">
    <citation type="submission" date="2023-05" db="EMBL/GenBank/DDBJ databases">
        <authorList>
            <person name="Stuckert A."/>
        </authorList>
    </citation>
    <scope>NUCLEOTIDE SEQUENCE</scope>
</reference>
<keyword evidence="1" id="KW-0560">Oxidoreductase</keyword>
<dbReference type="SUPFAM" id="SSF49998">
    <property type="entry name" value="Amine oxidase catalytic domain"/>
    <property type="match status" value="1"/>
</dbReference>
<evidence type="ECO:0000259" key="2">
    <source>
        <dbReference type="Pfam" id="PF01179"/>
    </source>
</evidence>
<dbReference type="EMBL" id="CATNWA010015284">
    <property type="protein sequence ID" value="CAI9581568.1"/>
    <property type="molecule type" value="Genomic_DNA"/>
</dbReference>
<comment type="caution">
    <text evidence="3">The sequence shown here is derived from an EMBL/GenBank/DDBJ whole genome shotgun (WGS) entry which is preliminary data.</text>
</comment>
<dbReference type="Gene3D" id="2.70.98.20">
    <property type="entry name" value="Copper amine oxidase, catalytic domain"/>
    <property type="match status" value="1"/>
</dbReference>
<comment type="PTM">
    <text evidence="1">Topaquinone (TPQ) is generated by copper-dependent autoxidation of a specific tyrosyl residue.</text>
</comment>
<keyword evidence="1" id="KW-0801">TPQ</keyword>
<name>A0ABN9EDR9_9NEOB</name>
<evidence type="ECO:0000313" key="4">
    <source>
        <dbReference type="Proteomes" id="UP001162483"/>
    </source>
</evidence>
<keyword evidence="4" id="KW-1185">Reference proteome</keyword>
<gene>
    <name evidence="3" type="ORF">SPARVUS_LOCUS9499875</name>
</gene>
<dbReference type="InterPro" id="IPR036460">
    <property type="entry name" value="Cu_amine_oxidase_C_sf"/>
</dbReference>
<proteinExistence type="inferred from homology"/>
<dbReference type="PANTHER" id="PTHR10638">
    <property type="entry name" value="COPPER AMINE OXIDASE"/>
    <property type="match status" value="1"/>
</dbReference>
<dbReference type="InterPro" id="IPR000269">
    <property type="entry name" value="Cu_amine_oxidase"/>
</dbReference>
<organism evidence="3 4">
    <name type="scientific">Staurois parvus</name>
    <dbReference type="NCBI Taxonomy" id="386267"/>
    <lineage>
        <taxon>Eukaryota</taxon>
        <taxon>Metazoa</taxon>
        <taxon>Chordata</taxon>
        <taxon>Craniata</taxon>
        <taxon>Vertebrata</taxon>
        <taxon>Euteleostomi</taxon>
        <taxon>Amphibia</taxon>
        <taxon>Batrachia</taxon>
        <taxon>Anura</taxon>
        <taxon>Neobatrachia</taxon>
        <taxon>Ranoidea</taxon>
        <taxon>Ranidae</taxon>
        <taxon>Staurois</taxon>
    </lineage>
</organism>
<evidence type="ECO:0000313" key="3">
    <source>
        <dbReference type="EMBL" id="CAI9581568.1"/>
    </source>
</evidence>
<dbReference type="InterPro" id="IPR015798">
    <property type="entry name" value="Cu_amine_oxidase_C"/>
</dbReference>
<accession>A0ABN9EDR9</accession>
<feature type="domain" description="Copper amine oxidase catalytic" evidence="2">
    <location>
        <begin position="32"/>
        <end position="217"/>
    </location>
</feature>
<dbReference type="InterPro" id="IPR049947">
    <property type="entry name" value="Cu_Am_Ox_Cu-bd"/>
</dbReference>
<dbReference type="PANTHER" id="PTHR10638:SF3">
    <property type="entry name" value="AMILORIDE-SENSITIVE AMINE OXIDASE [COPPER-CONTAINING]"/>
    <property type="match status" value="1"/>
</dbReference>
<dbReference type="Pfam" id="PF01179">
    <property type="entry name" value="Cu_amine_oxid"/>
    <property type="match status" value="1"/>
</dbReference>
<comment type="cofactor">
    <cofactor evidence="1">
        <name>Cu cation</name>
        <dbReference type="ChEBI" id="CHEBI:23378"/>
    </cofactor>
    <text evidence="1">Contains 1 topaquinone per subunit.</text>
</comment>
<dbReference type="Proteomes" id="UP001162483">
    <property type="component" value="Unassembled WGS sequence"/>
</dbReference>
<evidence type="ECO:0000256" key="1">
    <source>
        <dbReference type="RuleBase" id="RU000672"/>
    </source>
</evidence>
<keyword evidence="1" id="KW-0479">Metal-binding</keyword>